<gene>
    <name evidence="2" type="ORF">FPE_LOCUS6306</name>
</gene>
<proteinExistence type="predicted"/>
<dbReference type="AlphaFoldDB" id="A0AAD2DPF0"/>
<keyword evidence="3" id="KW-1185">Reference proteome</keyword>
<reference evidence="2" key="1">
    <citation type="submission" date="2023-05" db="EMBL/GenBank/DDBJ databases">
        <authorList>
            <person name="Huff M."/>
        </authorList>
    </citation>
    <scope>NUCLEOTIDE SEQUENCE</scope>
</reference>
<name>A0AAD2DPF0_9LAMI</name>
<dbReference type="EMBL" id="OU503039">
    <property type="protein sequence ID" value="CAI9758876.1"/>
    <property type="molecule type" value="Genomic_DNA"/>
</dbReference>
<organism evidence="2 3">
    <name type="scientific">Fraxinus pennsylvanica</name>
    <dbReference type="NCBI Taxonomy" id="56036"/>
    <lineage>
        <taxon>Eukaryota</taxon>
        <taxon>Viridiplantae</taxon>
        <taxon>Streptophyta</taxon>
        <taxon>Embryophyta</taxon>
        <taxon>Tracheophyta</taxon>
        <taxon>Spermatophyta</taxon>
        <taxon>Magnoliopsida</taxon>
        <taxon>eudicotyledons</taxon>
        <taxon>Gunneridae</taxon>
        <taxon>Pentapetalae</taxon>
        <taxon>asterids</taxon>
        <taxon>lamiids</taxon>
        <taxon>Lamiales</taxon>
        <taxon>Oleaceae</taxon>
        <taxon>Oleeae</taxon>
        <taxon>Fraxinus</taxon>
    </lineage>
</organism>
<sequence>MDEAVTEIKDLVFSENEEKESVESTGGVLKNLVSNPNEEEEEERGVVSNFISNLISPKSSPRLRGDMDSKEKCGDLGFKDESGEDLGGGGGGFVKNLVSSIFHQSEGEGEEKEKVEEKRGVIDSLVSHLPTSLADVAAPATDEASILIHSIVHD</sequence>
<protein>
    <submittedName>
        <fullName evidence="2">Uncharacterized protein</fullName>
    </submittedName>
</protein>
<evidence type="ECO:0000313" key="2">
    <source>
        <dbReference type="EMBL" id="CAI9758876.1"/>
    </source>
</evidence>
<evidence type="ECO:0000313" key="3">
    <source>
        <dbReference type="Proteomes" id="UP000834106"/>
    </source>
</evidence>
<feature type="region of interest" description="Disordered" evidence="1">
    <location>
        <begin position="15"/>
        <end position="45"/>
    </location>
</feature>
<dbReference type="Proteomes" id="UP000834106">
    <property type="component" value="Chromosome 4"/>
</dbReference>
<evidence type="ECO:0000256" key="1">
    <source>
        <dbReference type="SAM" id="MobiDB-lite"/>
    </source>
</evidence>
<accession>A0AAD2DPF0</accession>